<dbReference type="Gene3D" id="3.40.50.1000">
    <property type="entry name" value="HAD superfamily/HAD-like"/>
    <property type="match status" value="1"/>
</dbReference>
<keyword evidence="16 19" id="KW-0472">Membrane</keyword>
<dbReference type="NCBIfam" id="TIGR01494">
    <property type="entry name" value="ATPase_P-type"/>
    <property type="match status" value="2"/>
</dbReference>
<evidence type="ECO:0000313" key="24">
    <source>
        <dbReference type="Proteomes" id="UP001604336"/>
    </source>
</evidence>
<evidence type="ECO:0000256" key="14">
    <source>
        <dbReference type="ARBA" id="ARBA00022990"/>
    </source>
</evidence>
<dbReference type="AlphaFoldDB" id="A0ABD1T2Q2"/>
<dbReference type="Gene3D" id="1.20.1110.10">
    <property type="entry name" value="Calcium-transporting ATPase, transmembrane domain"/>
    <property type="match status" value="1"/>
</dbReference>
<dbReference type="GO" id="GO:0005388">
    <property type="term" value="F:P-type calcium transporter activity"/>
    <property type="evidence" value="ECO:0007669"/>
    <property type="project" value="UniProtKB-EC"/>
</dbReference>
<dbReference type="GO" id="GO:0005516">
    <property type="term" value="F:calmodulin binding"/>
    <property type="evidence" value="ECO:0007669"/>
    <property type="project" value="UniProtKB-KW"/>
</dbReference>
<feature type="transmembrane region" description="Helical" evidence="19">
    <location>
        <begin position="391"/>
        <end position="417"/>
    </location>
</feature>
<proteinExistence type="inferred from homology"/>
<dbReference type="GO" id="GO:0016020">
    <property type="term" value="C:membrane"/>
    <property type="evidence" value="ECO:0007669"/>
    <property type="project" value="UniProtKB-SubCell"/>
</dbReference>
<comment type="caution">
    <text evidence="23">The sequence shown here is derived from an EMBL/GenBank/DDBJ whole genome shotgun (WGS) entry which is preliminary data.</text>
</comment>
<evidence type="ECO:0000256" key="10">
    <source>
        <dbReference type="ARBA" id="ARBA00022842"/>
    </source>
</evidence>
<dbReference type="Pfam" id="PF00689">
    <property type="entry name" value="Cation_ATPase_C"/>
    <property type="match status" value="1"/>
</dbReference>
<dbReference type="FunFam" id="3.40.50.1000:FF:000018">
    <property type="entry name" value="Calcium-transporting ATPase"/>
    <property type="match status" value="1"/>
</dbReference>
<protein>
    <recommendedName>
        <fullName evidence="19">Calcium-transporting ATPase</fullName>
        <ecNumber evidence="19">7.2.2.10</ecNumber>
    </recommendedName>
</protein>
<feature type="domain" description="P-type ATPase A" evidence="20">
    <location>
        <begin position="220"/>
        <end position="318"/>
    </location>
</feature>
<dbReference type="NCBIfam" id="TIGR01517">
    <property type="entry name" value="ATPase-IIB_Ca"/>
    <property type="match status" value="1"/>
</dbReference>
<keyword evidence="9 19" id="KW-0067">ATP-binding</keyword>
<dbReference type="Gene3D" id="3.40.1110.10">
    <property type="entry name" value="Calcium-transporting ATPase, cytoplasmic domain N"/>
    <property type="match status" value="1"/>
</dbReference>
<dbReference type="Gene3D" id="3.30.420.10">
    <property type="entry name" value="Ribonuclease H-like superfamily/Ribonuclease H"/>
    <property type="match status" value="1"/>
</dbReference>
<dbReference type="InterPro" id="IPR036397">
    <property type="entry name" value="RNaseH_sf"/>
</dbReference>
<dbReference type="FunFam" id="1.20.1110.10:FF:000039">
    <property type="entry name" value="Calcium-transporting ATPase"/>
    <property type="match status" value="1"/>
</dbReference>
<dbReference type="GO" id="GO:0046872">
    <property type="term" value="F:metal ion binding"/>
    <property type="evidence" value="ECO:0007669"/>
    <property type="project" value="UniProtKB-KW"/>
</dbReference>
<dbReference type="PRINTS" id="PR00120">
    <property type="entry name" value="HATPASE"/>
</dbReference>
<keyword evidence="8 19" id="KW-0106">Calcium</keyword>
<keyword evidence="4 19" id="KW-0109">Calcium transport</keyword>
<evidence type="ECO:0000313" key="23">
    <source>
        <dbReference type="EMBL" id="KAL2506921.1"/>
    </source>
</evidence>
<dbReference type="EMBL" id="JBFOLK010000006">
    <property type="protein sequence ID" value="KAL2506921.1"/>
    <property type="molecule type" value="Genomic_DNA"/>
</dbReference>
<dbReference type="InterPro" id="IPR044492">
    <property type="entry name" value="P_typ_ATPase_HD_dom"/>
</dbReference>
<dbReference type="SFLD" id="SFLDF00027">
    <property type="entry name" value="p-type_atpase"/>
    <property type="match status" value="1"/>
</dbReference>
<dbReference type="InterPro" id="IPR006068">
    <property type="entry name" value="ATPase_P-typ_cation-transptr_C"/>
</dbReference>
<comment type="function">
    <text evidence="19">Catalyzes the hydrolysis of ATP coupled with the transport of calcium.</text>
</comment>
<evidence type="ECO:0000256" key="8">
    <source>
        <dbReference type="ARBA" id="ARBA00022837"/>
    </source>
</evidence>
<dbReference type="InterPro" id="IPR018303">
    <property type="entry name" value="ATPase_P-typ_P_site"/>
</dbReference>
<feature type="transmembrane region" description="Helical" evidence="19">
    <location>
        <begin position="839"/>
        <end position="859"/>
    </location>
</feature>
<dbReference type="PANTHER" id="PTHR24093:SF434">
    <property type="entry name" value="CALCIUM-TRANSPORTING ATPASE 13, PLASMA MEMBRANE-TYPE-RELATED"/>
    <property type="match status" value="1"/>
</dbReference>
<dbReference type="InterPro" id="IPR059000">
    <property type="entry name" value="ATPase_P-type_domA"/>
</dbReference>
<dbReference type="InterPro" id="IPR001757">
    <property type="entry name" value="P_typ_ATPase"/>
</dbReference>
<dbReference type="SUPFAM" id="SSF81660">
    <property type="entry name" value="Metal cation-transporting ATPase, ATP-binding domain N"/>
    <property type="match status" value="1"/>
</dbReference>
<dbReference type="Pfam" id="PF24626">
    <property type="entry name" value="SH3_Tf2-1"/>
    <property type="match status" value="1"/>
</dbReference>
<accession>A0ABD1T2Q2</accession>
<reference evidence="24" key="1">
    <citation type="submission" date="2024-07" db="EMBL/GenBank/DDBJ databases">
        <title>Two chromosome-level genome assemblies of Korean endemic species Abeliophyllum distichum and Forsythia ovata (Oleaceae).</title>
        <authorList>
            <person name="Jang H."/>
        </authorList>
    </citation>
    <scope>NUCLEOTIDE SEQUENCE [LARGE SCALE GENOMIC DNA]</scope>
</reference>
<keyword evidence="14" id="KW-0007">Acetylation</keyword>
<comment type="caution">
    <text evidence="19">Lacks conserved residue(s) required for the propagation of feature annotation.</text>
</comment>
<dbReference type="PRINTS" id="PR00119">
    <property type="entry name" value="CATATPASE"/>
</dbReference>
<evidence type="ECO:0000256" key="13">
    <source>
        <dbReference type="ARBA" id="ARBA00022989"/>
    </source>
</evidence>
<evidence type="ECO:0000256" key="6">
    <source>
        <dbReference type="ARBA" id="ARBA00022723"/>
    </source>
</evidence>
<feature type="transmembrane region" description="Helical" evidence="19">
    <location>
        <begin position="983"/>
        <end position="1002"/>
    </location>
</feature>
<dbReference type="EC" id="7.2.2.10" evidence="19"/>
<feature type="transmembrane region" description="Helical" evidence="19">
    <location>
        <begin position="815"/>
        <end position="833"/>
    </location>
</feature>
<dbReference type="InterPro" id="IPR023214">
    <property type="entry name" value="HAD_sf"/>
</dbReference>
<dbReference type="Proteomes" id="UP001604336">
    <property type="component" value="Unassembled WGS sequence"/>
</dbReference>
<dbReference type="InterPro" id="IPR006408">
    <property type="entry name" value="P-type_ATPase_IIB"/>
</dbReference>
<keyword evidence="11" id="KW-0112">Calmodulin-binding</keyword>
<evidence type="ECO:0000256" key="15">
    <source>
        <dbReference type="ARBA" id="ARBA00023065"/>
    </source>
</evidence>
<dbReference type="SUPFAM" id="SSF81653">
    <property type="entry name" value="Calcium ATPase, transduction domain A"/>
    <property type="match status" value="1"/>
</dbReference>
<feature type="transmembrane region" description="Helical" evidence="19">
    <location>
        <begin position="340"/>
        <end position="360"/>
    </location>
</feature>
<evidence type="ECO:0000256" key="1">
    <source>
        <dbReference type="ARBA" id="ARBA00004141"/>
    </source>
</evidence>
<comment type="subcellular location">
    <subcellularLocation>
        <location evidence="1 19">Membrane</location>
        <topology evidence="1 19">Multi-pass membrane protein</topology>
    </subcellularLocation>
</comment>
<dbReference type="InterPro" id="IPR012337">
    <property type="entry name" value="RNaseH-like_sf"/>
</dbReference>
<dbReference type="SUPFAM" id="SSF81665">
    <property type="entry name" value="Calcium ATPase, transmembrane domain M"/>
    <property type="match status" value="1"/>
</dbReference>
<dbReference type="Pfam" id="PF13246">
    <property type="entry name" value="Cation_ATPase"/>
    <property type="match status" value="1"/>
</dbReference>
<dbReference type="InterPro" id="IPR023299">
    <property type="entry name" value="ATPase_P-typ_cyto_dom_N"/>
</dbReference>
<evidence type="ECO:0000256" key="7">
    <source>
        <dbReference type="ARBA" id="ARBA00022741"/>
    </source>
</evidence>
<comment type="similarity">
    <text evidence="2 19">Belongs to the cation transport ATPase (P-type) (TC 3.A.3) family. Type IIB subfamily.</text>
</comment>
<dbReference type="PROSITE" id="PS00154">
    <property type="entry name" value="ATPASE_E1_E2"/>
    <property type="match status" value="1"/>
</dbReference>
<evidence type="ECO:0000256" key="16">
    <source>
        <dbReference type="ARBA" id="ARBA00023136"/>
    </source>
</evidence>
<evidence type="ECO:0000259" key="20">
    <source>
        <dbReference type="Pfam" id="PF00122"/>
    </source>
</evidence>
<dbReference type="Gene3D" id="2.70.150.10">
    <property type="entry name" value="Calcium-transporting ATPase, cytoplasmic transduction domain A"/>
    <property type="match status" value="1"/>
</dbReference>
<comment type="catalytic activity">
    <reaction evidence="17 19">
        <text>Ca(2+)(in) + ATP + H2O = Ca(2+)(out) + ADP + phosphate + H(+)</text>
        <dbReference type="Rhea" id="RHEA:18105"/>
        <dbReference type="ChEBI" id="CHEBI:15377"/>
        <dbReference type="ChEBI" id="CHEBI:15378"/>
        <dbReference type="ChEBI" id="CHEBI:29108"/>
        <dbReference type="ChEBI" id="CHEBI:30616"/>
        <dbReference type="ChEBI" id="CHEBI:43474"/>
        <dbReference type="ChEBI" id="CHEBI:456216"/>
        <dbReference type="EC" id="7.2.2.10"/>
    </reaction>
</comment>
<keyword evidence="13 19" id="KW-1133">Transmembrane helix</keyword>
<dbReference type="SUPFAM" id="SSF53098">
    <property type="entry name" value="Ribonuclease H-like"/>
    <property type="match status" value="1"/>
</dbReference>
<dbReference type="GO" id="GO:0005524">
    <property type="term" value="F:ATP binding"/>
    <property type="evidence" value="ECO:0007669"/>
    <property type="project" value="UniProtKB-KW"/>
</dbReference>
<evidence type="ECO:0000256" key="18">
    <source>
        <dbReference type="ARBA" id="ARBA00053300"/>
    </source>
</evidence>
<evidence type="ECO:0000256" key="11">
    <source>
        <dbReference type="ARBA" id="ARBA00022860"/>
    </source>
</evidence>
<dbReference type="InterPro" id="IPR008250">
    <property type="entry name" value="ATPase_P-typ_transduc_dom_A_sf"/>
</dbReference>
<dbReference type="PANTHER" id="PTHR24093">
    <property type="entry name" value="CATION TRANSPORTING ATPASE"/>
    <property type="match status" value="1"/>
</dbReference>
<keyword evidence="5 19" id="KW-0812">Transmembrane</keyword>
<keyword evidence="3 19" id="KW-0813">Transport</keyword>
<evidence type="ECO:0000256" key="4">
    <source>
        <dbReference type="ARBA" id="ARBA00022568"/>
    </source>
</evidence>
<keyword evidence="7 19" id="KW-0547">Nucleotide-binding</keyword>
<dbReference type="InterPro" id="IPR023298">
    <property type="entry name" value="ATPase_P-typ_TM_dom_sf"/>
</dbReference>
<comment type="function">
    <text evidence="18">This magnesium-dependent enzyme catalyzes the hydrolysis of ATP coupled with the translocation of calcium from the cytosol out of the cell or into organelles.</text>
</comment>
<feature type="transmembrane region" description="Helical" evidence="19">
    <location>
        <begin position="952"/>
        <end position="971"/>
    </location>
</feature>
<dbReference type="SFLD" id="SFLDG00002">
    <property type="entry name" value="C1.7:_P-type_atpase_like"/>
    <property type="match status" value="1"/>
</dbReference>
<organism evidence="23 24">
    <name type="scientific">Abeliophyllum distichum</name>
    <dbReference type="NCBI Taxonomy" id="126358"/>
    <lineage>
        <taxon>Eukaryota</taxon>
        <taxon>Viridiplantae</taxon>
        <taxon>Streptophyta</taxon>
        <taxon>Embryophyta</taxon>
        <taxon>Tracheophyta</taxon>
        <taxon>Spermatophyta</taxon>
        <taxon>Magnoliopsida</taxon>
        <taxon>eudicotyledons</taxon>
        <taxon>Gunneridae</taxon>
        <taxon>Pentapetalae</taxon>
        <taxon>asterids</taxon>
        <taxon>lamiids</taxon>
        <taxon>Lamiales</taxon>
        <taxon>Oleaceae</taxon>
        <taxon>Forsythieae</taxon>
        <taxon>Abeliophyllum</taxon>
    </lineage>
</organism>
<evidence type="ECO:0000259" key="21">
    <source>
        <dbReference type="Pfam" id="PF00689"/>
    </source>
</evidence>
<dbReference type="SFLD" id="SFLDS00003">
    <property type="entry name" value="Haloacid_Dehalogenase"/>
    <property type="match status" value="1"/>
</dbReference>
<evidence type="ECO:0000256" key="5">
    <source>
        <dbReference type="ARBA" id="ARBA00022692"/>
    </source>
</evidence>
<dbReference type="FunFam" id="2.70.150.10:FF:000006">
    <property type="entry name" value="Calcium-transporting ATPase"/>
    <property type="match status" value="1"/>
</dbReference>
<evidence type="ECO:0000256" key="9">
    <source>
        <dbReference type="ARBA" id="ARBA00022840"/>
    </source>
</evidence>
<gene>
    <name evidence="23" type="ORF">Adt_22542</name>
</gene>
<keyword evidence="24" id="KW-1185">Reference proteome</keyword>
<dbReference type="SUPFAM" id="SSF56784">
    <property type="entry name" value="HAD-like"/>
    <property type="match status" value="1"/>
</dbReference>
<evidence type="ECO:0000256" key="17">
    <source>
        <dbReference type="ARBA" id="ARBA00048694"/>
    </source>
</evidence>
<evidence type="ECO:0000256" key="19">
    <source>
        <dbReference type="RuleBase" id="RU361146"/>
    </source>
</evidence>
<dbReference type="FunFam" id="3.40.1110.10:FF:000013">
    <property type="entry name" value="Calcium-transporting ATPase"/>
    <property type="match status" value="1"/>
</dbReference>
<name>A0ABD1T2Q2_9LAMI</name>
<evidence type="ECO:0000256" key="3">
    <source>
        <dbReference type="ARBA" id="ARBA00022448"/>
    </source>
</evidence>
<dbReference type="InterPro" id="IPR056924">
    <property type="entry name" value="SH3_Tf2-1"/>
</dbReference>
<keyword evidence="12" id="KW-1278">Translocase</keyword>
<evidence type="ECO:0000256" key="12">
    <source>
        <dbReference type="ARBA" id="ARBA00022967"/>
    </source>
</evidence>
<dbReference type="InterPro" id="IPR036412">
    <property type="entry name" value="HAD-like_sf"/>
</dbReference>
<evidence type="ECO:0000259" key="22">
    <source>
        <dbReference type="Pfam" id="PF24626"/>
    </source>
</evidence>
<keyword evidence="15 19" id="KW-0406">Ion transport</keyword>
<keyword evidence="6" id="KW-0479">Metal-binding</keyword>
<feature type="domain" description="Tf2-1-like SH3-like" evidence="22">
    <location>
        <begin position="113"/>
        <end position="177"/>
    </location>
</feature>
<feature type="domain" description="Cation-transporting P-type ATPase C-terminal" evidence="21">
    <location>
        <begin position="835"/>
        <end position="1004"/>
    </location>
</feature>
<dbReference type="Pfam" id="PF00122">
    <property type="entry name" value="E1-E2_ATPase"/>
    <property type="match status" value="1"/>
</dbReference>
<sequence length="1024" mass="114892">MERFNSMLEEYLRHYISTSQKNWVKLLDAAQICFNAQKSSSTNKSPFEIVTGQQPLLPHTLDIDQSTKSPQAKSFSQEWKRNIEIVRNYLEKAQKQYKKSVDQKHRFLEFNVGDLVMVKLPDQRHYKVMRGKDSRLMPKYIGPLPIMKRIGRVAYRIELPSWCKTHNVLHVSALKPYFPDKEDASKNKPKRPTFEMKRTAISNFRQSRQFDKLSKVSNNITVEVVRNGRRQQLSIFDIVVGDIVCLKIGDQVPADGLFLDGHSLQVDESSMTGESDHVEINRDRNPFLFSGTKVTDGYARMLITSVGMNTTWGEMMSTISQDSNEQTPLQARLNKLTSSIGKVGLAVSFLVLVVLLVRFFTGNTTDENGNKEFNGFGKTKVDDVINGVLRIIAAAVTIVVVAIPEGLPLAVTLTLAYSMKRMMADQAMVRRLSACETMGSATTICTDKTGTLTLNQMKITKFWLGKECIEGKSYVSIAANVLELLHQGVGLNTTGSVYMSSASGLEFYGSPTEKAILSWAVHELNMDMEKVKQNFSILHVEAFNSEKKRSGILMKKVEDDTVHAHWKGAAEMILERCTHYYDLEGNVNSLNNFGRMKFDQIIQGMAASSLRCIAFAHKQVLELEDVNPIGQQKIQDNGLIVLGLVGLKDPCRPGVKTAVEDCQYAGVNVKMITGDNVFTATAIATECGILKLNEEMDDGSVVEGVTFRNYAEEERMEKVDKICVMARSSPFDKLLMVQCLKKKGHVVAVTGDGTNDSPALKEADIGLSMGIQGTEVAKESSDIVILDDNFASLATVLRWGRCVYNNIQKFIQFQLNVNVAALTINFVAAVSVGEVPLTAVQLLWVNLIMDTLGALALATEKPTMELMEKPPVGRKEPLITNVMWRNLLAQAFYQIVVLLTLQFKGESIFGVNEKVNDTLIFNTFVLCQVFNEFNARKLEKKNVFEGIHRSKLFLGIIGITIILQVVMVEFLKKFADTERLNWRQWWFCIGIAAASWPIGWLIKCIPVPEKPIFSYVNWNKLRCM</sequence>
<keyword evidence="10" id="KW-0460">Magnesium</keyword>
<evidence type="ECO:0000256" key="2">
    <source>
        <dbReference type="ARBA" id="ARBA00006124"/>
    </source>
</evidence>